<dbReference type="RefSeq" id="WP_379794938.1">
    <property type="nucleotide sequence ID" value="NZ_JBHSFY010000001.1"/>
</dbReference>
<dbReference type="EMBL" id="JBHSFY010000001">
    <property type="protein sequence ID" value="MFC4475723.1"/>
    <property type="molecule type" value="Genomic_DNA"/>
</dbReference>
<dbReference type="SUPFAM" id="SSF50242">
    <property type="entry name" value="TIMP-like"/>
    <property type="match status" value="1"/>
</dbReference>
<keyword evidence="1" id="KW-0472">Membrane</keyword>
<evidence type="ECO:0000256" key="2">
    <source>
        <dbReference type="SAM" id="SignalP"/>
    </source>
</evidence>
<sequence length="207" mass="24320">MIRKVLFLLFLFLMSSEVYCCDCSGKPSIKENWELAHQVFIGKVVKVDSSLYSEYGQKMYSYTIKISKIYKDEIINEQSFRTILGVSMGSCDYYFEKGKQYLIYTKKDYNALGCSICSRTNLLQNIQNSELELLDELYNKSKKNRGVQIIKFQNNIEYQIDLVKKSFEEKLERKNKVICILSSLSFILFVILLLLFLKNKRVFKSDK</sequence>
<name>A0ABV8Z7Z0_9FLAO</name>
<keyword evidence="1" id="KW-1133">Transmembrane helix</keyword>
<dbReference type="Proteomes" id="UP001596003">
    <property type="component" value="Unassembled WGS sequence"/>
</dbReference>
<keyword evidence="4" id="KW-1185">Reference proteome</keyword>
<feature type="chain" id="PRO_5045770495" evidence="2">
    <location>
        <begin position="21"/>
        <end position="207"/>
    </location>
</feature>
<reference evidence="4" key="1">
    <citation type="journal article" date="2019" name="Int. J. Syst. Evol. Microbiol.">
        <title>The Global Catalogue of Microorganisms (GCM) 10K type strain sequencing project: providing services to taxonomists for standard genome sequencing and annotation.</title>
        <authorList>
            <consortium name="The Broad Institute Genomics Platform"/>
            <consortium name="The Broad Institute Genome Sequencing Center for Infectious Disease"/>
            <person name="Wu L."/>
            <person name="Ma J."/>
        </authorList>
    </citation>
    <scope>NUCLEOTIDE SEQUENCE [LARGE SCALE GENOMIC DNA]</scope>
    <source>
        <strain evidence="4">NBRC 103627</strain>
    </source>
</reference>
<feature type="transmembrane region" description="Helical" evidence="1">
    <location>
        <begin position="180"/>
        <end position="197"/>
    </location>
</feature>
<evidence type="ECO:0000313" key="3">
    <source>
        <dbReference type="EMBL" id="MFC4475723.1"/>
    </source>
</evidence>
<protein>
    <submittedName>
        <fullName evidence="3">Uncharacterized protein</fullName>
    </submittedName>
</protein>
<keyword evidence="1" id="KW-0812">Transmembrane</keyword>
<evidence type="ECO:0000313" key="4">
    <source>
        <dbReference type="Proteomes" id="UP001596003"/>
    </source>
</evidence>
<organism evidence="3 4">
    <name type="scientific">Flavobacterium chungangensis</name>
    <dbReference type="NCBI Taxonomy" id="2708132"/>
    <lineage>
        <taxon>Bacteria</taxon>
        <taxon>Pseudomonadati</taxon>
        <taxon>Bacteroidota</taxon>
        <taxon>Flavobacteriia</taxon>
        <taxon>Flavobacteriales</taxon>
        <taxon>Flavobacteriaceae</taxon>
        <taxon>Flavobacterium</taxon>
    </lineage>
</organism>
<proteinExistence type="predicted"/>
<comment type="caution">
    <text evidence="3">The sequence shown here is derived from an EMBL/GenBank/DDBJ whole genome shotgun (WGS) entry which is preliminary data.</text>
</comment>
<accession>A0ABV8Z7Z0</accession>
<feature type="signal peptide" evidence="2">
    <location>
        <begin position="1"/>
        <end position="20"/>
    </location>
</feature>
<dbReference type="Gene3D" id="2.40.50.120">
    <property type="match status" value="1"/>
</dbReference>
<gene>
    <name evidence="3" type="ORF">ACFO3N_01455</name>
</gene>
<evidence type="ECO:0000256" key="1">
    <source>
        <dbReference type="SAM" id="Phobius"/>
    </source>
</evidence>
<dbReference type="InterPro" id="IPR008993">
    <property type="entry name" value="TIMP-like_OB-fold"/>
</dbReference>
<keyword evidence="2" id="KW-0732">Signal</keyword>